<dbReference type="EMBL" id="WIUZ02000006">
    <property type="protein sequence ID" value="KAF9786300.1"/>
    <property type="molecule type" value="Genomic_DNA"/>
</dbReference>
<comment type="catalytic activity">
    <reaction evidence="1">
        <text>Release of an N-terminal tripeptide from a polypeptide.</text>
        <dbReference type="EC" id="3.4.14.10"/>
    </reaction>
</comment>
<keyword evidence="5" id="KW-0964">Secreted</keyword>
<dbReference type="InterPro" id="IPR036852">
    <property type="entry name" value="Peptidase_S8/S53_dom_sf"/>
</dbReference>
<keyword evidence="14" id="KW-0325">Glycoprotein</keyword>
<sequence>MLKNALLLFLFVGTSLCKPLHKRWDDLKVKHAWVDGVPKGWEVVGPAPSEERLAVRIGLKQDGIDDLISHLYAVSDPNHDRYGQHLTKAQVDALSAPHPDSTGLVEDWLSHYDLLHSPECQMTRSSSGDWISLSIPIGQLERMLGTKYYVYKHSATETTLIRTISYSLPTILHDHVTVLTPSTYFSLPKPQRQTSFIEKVGDYAFGALNEAVDIVTNGGVEDSSLPVSPTCDHQITPSCINALYNVSYTPVSTSNNSLGVVGYLNQFASHSDLQKFLTGYKPDAINGDFTVVQVANGGNNQSNPGLEANLDIQYSLSLSYPTPNIYYSVGGSPPYTPDDNTRSNTNEPYLSFIDYILSQTSIPQTITTSYGDDEQTVPPDYAQDVCNGFMKLGVMGSSVLFSSGDNAVGGGDCLSNDGTNSVKFLPIFPATCPYVTTVGGTNGTNPEQAVYFSGGGFSNYFGRPSYQSQPVQNFLTALGQTYSGLYNSSGRAYPDVAAQGLNFQVITGGNIYSVGGTSASSPTFAALVSLLNDARLAAKLPPLGFLNPWLYSQGVKGLNDIVGGSNPGCETPGFQAVKGWDPVTGLGTPNFGLLKDLAVKPTTAGGSAKKRDFSEMGIPRGGW</sequence>
<dbReference type="GO" id="GO:0008240">
    <property type="term" value="F:tripeptidyl-peptidase activity"/>
    <property type="evidence" value="ECO:0007669"/>
    <property type="project" value="UniProtKB-EC"/>
</dbReference>
<evidence type="ECO:0000313" key="18">
    <source>
        <dbReference type="EMBL" id="KAF9786300.1"/>
    </source>
</evidence>
<dbReference type="Gene3D" id="3.40.50.200">
    <property type="entry name" value="Peptidase S8/S53 domain"/>
    <property type="match status" value="1"/>
</dbReference>
<keyword evidence="12" id="KW-0843">Virulence</keyword>
<evidence type="ECO:0000256" key="16">
    <source>
        <dbReference type="SAM" id="SignalP"/>
    </source>
</evidence>
<dbReference type="InterPro" id="IPR050819">
    <property type="entry name" value="Tripeptidyl-peptidase_I"/>
</dbReference>
<dbReference type="Proteomes" id="UP000736335">
    <property type="component" value="Unassembled WGS sequence"/>
</dbReference>
<comment type="function">
    <text evidence="2">Secreted tripeptidyl-peptidase which degrades proteins at acidic pHs and is involved in virulence.</text>
</comment>
<feature type="domain" description="Peptidase S53" evidence="17">
    <location>
        <begin position="234"/>
        <end position="601"/>
    </location>
</feature>
<organism evidence="18 19">
    <name type="scientific">Thelephora terrestris</name>
    <dbReference type="NCBI Taxonomy" id="56493"/>
    <lineage>
        <taxon>Eukaryota</taxon>
        <taxon>Fungi</taxon>
        <taxon>Dikarya</taxon>
        <taxon>Basidiomycota</taxon>
        <taxon>Agaricomycotina</taxon>
        <taxon>Agaricomycetes</taxon>
        <taxon>Thelephorales</taxon>
        <taxon>Thelephoraceae</taxon>
        <taxon>Thelephora</taxon>
    </lineage>
</organism>
<comment type="cofactor">
    <cofactor evidence="15">
        <name>Ca(2+)</name>
        <dbReference type="ChEBI" id="CHEBI:29108"/>
    </cofactor>
    <text evidence="15">Binds 1 Ca(2+) ion per subunit.</text>
</comment>
<name>A0A9P6HGJ5_9AGAM</name>
<dbReference type="PROSITE" id="PS51695">
    <property type="entry name" value="SEDOLISIN"/>
    <property type="match status" value="1"/>
</dbReference>
<evidence type="ECO:0000256" key="11">
    <source>
        <dbReference type="ARBA" id="ARBA00022837"/>
    </source>
</evidence>
<feature type="active site" description="Charge relay system" evidence="15">
    <location>
        <position position="311"/>
    </location>
</feature>
<protein>
    <recommendedName>
        <fullName evidence="4">tripeptidyl-peptidase II</fullName>
        <ecNumber evidence="4">3.4.14.10</ecNumber>
    </recommendedName>
</protein>
<dbReference type="GO" id="GO:0004252">
    <property type="term" value="F:serine-type endopeptidase activity"/>
    <property type="evidence" value="ECO:0007669"/>
    <property type="project" value="UniProtKB-UniRule"/>
</dbReference>
<dbReference type="SUPFAM" id="SSF54897">
    <property type="entry name" value="Protease propeptides/inhibitors"/>
    <property type="match status" value="1"/>
</dbReference>
<evidence type="ECO:0000256" key="3">
    <source>
        <dbReference type="ARBA" id="ARBA00004239"/>
    </source>
</evidence>
<dbReference type="OrthoDB" id="409122at2759"/>
<dbReference type="PANTHER" id="PTHR14218:SF15">
    <property type="entry name" value="TRIPEPTIDYL-PEPTIDASE 1"/>
    <property type="match status" value="1"/>
</dbReference>
<feature type="active site" description="Charge relay system" evidence="15">
    <location>
        <position position="307"/>
    </location>
</feature>
<keyword evidence="11 15" id="KW-0106">Calcium</keyword>
<evidence type="ECO:0000256" key="9">
    <source>
        <dbReference type="ARBA" id="ARBA00022801"/>
    </source>
</evidence>
<evidence type="ECO:0000256" key="14">
    <source>
        <dbReference type="ARBA" id="ARBA00023180"/>
    </source>
</evidence>
<feature type="binding site" evidence="15">
    <location>
        <position position="561"/>
    </location>
    <ligand>
        <name>Ca(2+)</name>
        <dbReference type="ChEBI" id="CHEBI:29108"/>
    </ligand>
</feature>
<evidence type="ECO:0000256" key="8">
    <source>
        <dbReference type="ARBA" id="ARBA00022729"/>
    </source>
</evidence>
<dbReference type="CDD" id="cd04056">
    <property type="entry name" value="Peptidases_S53"/>
    <property type="match status" value="1"/>
</dbReference>
<comment type="subcellular location">
    <subcellularLocation>
        <location evidence="3">Secreted</location>
        <location evidence="3">Extracellular space</location>
    </subcellularLocation>
</comment>
<dbReference type="InterPro" id="IPR030400">
    <property type="entry name" value="Sedolisin_dom"/>
</dbReference>
<feature type="binding site" evidence="15">
    <location>
        <position position="579"/>
    </location>
    <ligand>
        <name>Ca(2+)</name>
        <dbReference type="ChEBI" id="CHEBI:29108"/>
    </ligand>
</feature>
<dbReference type="PANTHER" id="PTHR14218">
    <property type="entry name" value="PROTEASE S8 TRIPEPTIDYL PEPTIDASE I CLN2"/>
    <property type="match status" value="1"/>
</dbReference>
<keyword evidence="19" id="KW-1185">Reference proteome</keyword>
<dbReference type="SUPFAM" id="SSF52743">
    <property type="entry name" value="Subtilisin-like"/>
    <property type="match status" value="1"/>
</dbReference>
<evidence type="ECO:0000256" key="4">
    <source>
        <dbReference type="ARBA" id="ARBA00012462"/>
    </source>
</evidence>
<keyword evidence="13" id="KW-0865">Zymogen</keyword>
<evidence type="ECO:0000256" key="2">
    <source>
        <dbReference type="ARBA" id="ARBA00002451"/>
    </source>
</evidence>
<evidence type="ECO:0000259" key="17">
    <source>
        <dbReference type="PROSITE" id="PS51695"/>
    </source>
</evidence>
<evidence type="ECO:0000256" key="6">
    <source>
        <dbReference type="ARBA" id="ARBA00022670"/>
    </source>
</evidence>
<dbReference type="InterPro" id="IPR015366">
    <property type="entry name" value="S53_propep"/>
</dbReference>
<dbReference type="GO" id="GO:0005576">
    <property type="term" value="C:extracellular region"/>
    <property type="evidence" value="ECO:0007669"/>
    <property type="project" value="UniProtKB-SubCell"/>
</dbReference>
<reference evidence="18" key="1">
    <citation type="journal article" date="2020" name="Nat. Commun.">
        <title>Large-scale genome sequencing of mycorrhizal fungi provides insights into the early evolution of symbiotic traits.</title>
        <authorList>
            <person name="Miyauchi S."/>
            <person name="Kiss E."/>
            <person name="Kuo A."/>
            <person name="Drula E."/>
            <person name="Kohler A."/>
            <person name="Sanchez-Garcia M."/>
            <person name="Morin E."/>
            <person name="Andreopoulos B."/>
            <person name="Barry K.W."/>
            <person name="Bonito G."/>
            <person name="Buee M."/>
            <person name="Carver A."/>
            <person name="Chen C."/>
            <person name="Cichocki N."/>
            <person name="Clum A."/>
            <person name="Culley D."/>
            <person name="Crous P.W."/>
            <person name="Fauchery L."/>
            <person name="Girlanda M."/>
            <person name="Hayes R.D."/>
            <person name="Keri Z."/>
            <person name="LaButti K."/>
            <person name="Lipzen A."/>
            <person name="Lombard V."/>
            <person name="Magnuson J."/>
            <person name="Maillard F."/>
            <person name="Murat C."/>
            <person name="Nolan M."/>
            <person name="Ohm R.A."/>
            <person name="Pangilinan J."/>
            <person name="Pereira M.F."/>
            <person name="Perotto S."/>
            <person name="Peter M."/>
            <person name="Pfister S."/>
            <person name="Riley R."/>
            <person name="Sitrit Y."/>
            <person name="Stielow J.B."/>
            <person name="Szollosi G."/>
            <person name="Zifcakova L."/>
            <person name="Stursova M."/>
            <person name="Spatafora J.W."/>
            <person name="Tedersoo L."/>
            <person name="Vaario L.M."/>
            <person name="Yamada A."/>
            <person name="Yan M."/>
            <person name="Wang P."/>
            <person name="Xu J."/>
            <person name="Bruns T."/>
            <person name="Baldrian P."/>
            <person name="Vilgalys R."/>
            <person name="Dunand C."/>
            <person name="Henrissat B."/>
            <person name="Grigoriev I.V."/>
            <person name="Hibbett D."/>
            <person name="Nagy L.G."/>
            <person name="Martin F.M."/>
        </authorList>
    </citation>
    <scope>NUCLEOTIDE SEQUENCE</scope>
    <source>
        <strain evidence="18">UH-Tt-Lm1</strain>
    </source>
</reference>
<evidence type="ECO:0000256" key="13">
    <source>
        <dbReference type="ARBA" id="ARBA00023145"/>
    </source>
</evidence>
<comment type="caution">
    <text evidence="18">The sequence shown here is derived from an EMBL/GenBank/DDBJ whole genome shotgun (WGS) entry which is preliminary data.</text>
</comment>
<dbReference type="GO" id="GO:0046872">
    <property type="term" value="F:metal ion binding"/>
    <property type="evidence" value="ECO:0007669"/>
    <property type="project" value="UniProtKB-UniRule"/>
</dbReference>
<dbReference type="CDD" id="cd11377">
    <property type="entry name" value="Pro-peptidase_S53"/>
    <property type="match status" value="1"/>
</dbReference>
<feature type="binding site" evidence="15">
    <location>
        <position position="581"/>
    </location>
    <ligand>
        <name>Ca(2+)</name>
        <dbReference type="ChEBI" id="CHEBI:29108"/>
    </ligand>
</feature>
<feature type="signal peptide" evidence="16">
    <location>
        <begin position="1"/>
        <end position="17"/>
    </location>
</feature>
<gene>
    <name evidence="18" type="ORF">BJ322DRAFT_1058764</name>
</gene>
<accession>A0A9P6HGJ5</accession>
<dbReference type="EC" id="3.4.14.10" evidence="4"/>
<feature type="chain" id="PRO_5040324949" description="tripeptidyl-peptidase II" evidence="16">
    <location>
        <begin position="18"/>
        <end position="623"/>
    </location>
</feature>
<evidence type="ECO:0000313" key="19">
    <source>
        <dbReference type="Proteomes" id="UP000736335"/>
    </source>
</evidence>
<dbReference type="SMART" id="SM00944">
    <property type="entry name" value="Pro-kuma_activ"/>
    <property type="match status" value="1"/>
</dbReference>
<evidence type="ECO:0000256" key="12">
    <source>
        <dbReference type="ARBA" id="ARBA00023026"/>
    </source>
</evidence>
<keyword evidence="7 15" id="KW-0479">Metal-binding</keyword>
<evidence type="ECO:0000256" key="10">
    <source>
        <dbReference type="ARBA" id="ARBA00022825"/>
    </source>
</evidence>
<evidence type="ECO:0000256" key="7">
    <source>
        <dbReference type="ARBA" id="ARBA00022723"/>
    </source>
</evidence>
<evidence type="ECO:0000256" key="1">
    <source>
        <dbReference type="ARBA" id="ARBA00001910"/>
    </source>
</evidence>
<keyword evidence="6 15" id="KW-0645">Protease</keyword>
<feature type="binding site" evidence="15">
    <location>
        <position position="560"/>
    </location>
    <ligand>
        <name>Ca(2+)</name>
        <dbReference type="ChEBI" id="CHEBI:29108"/>
    </ligand>
</feature>
<keyword evidence="10 15" id="KW-0720">Serine protease</keyword>
<dbReference type="GO" id="GO:0006508">
    <property type="term" value="P:proteolysis"/>
    <property type="evidence" value="ECO:0007669"/>
    <property type="project" value="UniProtKB-KW"/>
</dbReference>
<reference evidence="18" key="2">
    <citation type="submission" date="2020-11" db="EMBL/GenBank/DDBJ databases">
        <authorList>
            <consortium name="DOE Joint Genome Institute"/>
            <person name="Kuo A."/>
            <person name="Miyauchi S."/>
            <person name="Kiss E."/>
            <person name="Drula E."/>
            <person name="Kohler A."/>
            <person name="Sanchez-Garcia M."/>
            <person name="Andreopoulos B."/>
            <person name="Barry K.W."/>
            <person name="Bonito G."/>
            <person name="Buee M."/>
            <person name="Carver A."/>
            <person name="Chen C."/>
            <person name="Cichocki N."/>
            <person name="Clum A."/>
            <person name="Culley D."/>
            <person name="Crous P.W."/>
            <person name="Fauchery L."/>
            <person name="Girlanda M."/>
            <person name="Hayes R."/>
            <person name="Keri Z."/>
            <person name="Labutti K."/>
            <person name="Lipzen A."/>
            <person name="Lombard V."/>
            <person name="Magnuson J."/>
            <person name="Maillard F."/>
            <person name="Morin E."/>
            <person name="Murat C."/>
            <person name="Nolan M."/>
            <person name="Ohm R."/>
            <person name="Pangilinan J."/>
            <person name="Pereira M."/>
            <person name="Perotto S."/>
            <person name="Peter M."/>
            <person name="Riley R."/>
            <person name="Sitrit Y."/>
            <person name="Stielow B."/>
            <person name="Szollosi G."/>
            <person name="Zifcakova L."/>
            <person name="Stursova M."/>
            <person name="Spatafora J.W."/>
            <person name="Tedersoo L."/>
            <person name="Vaario L.-M."/>
            <person name="Yamada A."/>
            <person name="Yan M."/>
            <person name="Wang P."/>
            <person name="Xu J."/>
            <person name="Bruns T."/>
            <person name="Baldrian P."/>
            <person name="Vilgalys R."/>
            <person name="Henrissat B."/>
            <person name="Grigoriev I.V."/>
            <person name="Hibbett D."/>
            <person name="Nagy L.G."/>
            <person name="Martin F.M."/>
        </authorList>
    </citation>
    <scope>NUCLEOTIDE SEQUENCE</scope>
    <source>
        <strain evidence="18">UH-Tt-Lm1</strain>
    </source>
</reference>
<evidence type="ECO:0000256" key="5">
    <source>
        <dbReference type="ARBA" id="ARBA00022525"/>
    </source>
</evidence>
<keyword evidence="9 15" id="KW-0378">Hydrolase</keyword>
<proteinExistence type="predicted"/>
<evidence type="ECO:0000256" key="15">
    <source>
        <dbReference type="PROSITE-ProRule" id="PRU01032"/>
    </source>
</evidence>
<dbReference type="FunFam" id="3.40.50.200:FF:000015">
    <property type="entry name" value="Tripeptidyl peptidase A"/>
    <property type="match status" value="1"/>
</dbReference>
<feature type="active site" description="Charge relay system" evidence="15">
    <location>
        <position position="518"/>
    </location>
</feature>
<dbReference type="Pfam" id="PF09286">
    <property type="entry name" value="Pro-kuma_activ"/>
    <property type="match status" value="1"/>
</dbReference>
<dbReference type="AlphaFoldDB" id="A0A9P6HGJ5"/>
<keyword evidence="8 16" id="KW-0732">Signal</keyword>